<reference evidence="2" key="1">
    <citation type="submission" date="2022-01" db="EMBL/GenBank/DDBJ databases">
        <authorList>
            <person name="Jo J.-H."/>
            <person name="Im W.-T."/>
        </authorList>
    </citation>
    <scope>NUCLEOTIDE SEQUENCE</scope>
    <source>
        <strain evidence="2">NA20</strain>
    </source>
</reference>
<keyword evidence="1" id="KW-0472">Membrane</keyword>
<organism evidence="2 3">
    <name type="scientific">Terrimonas ginsenosidimutans</name>
    <dbReference type="NCBI Taxonomy" id="2908004"/>
    <lineage>
        <taxon>Bacteria</taxon>
        <taxon>Pseudomonadati</taxon>
        <taxon>Bacteroidota</taxon>
        <taxon>Chitinophagia</taxon>
        <taxon>Chitinophagales</taxon>
        <taxon>Chitinophagaceae</taxon>
        <taxon>Terrimonas</taxon>
    </lineage>
</organism>
<gene>
    <name evidence="2" type="ORF">LZZ85_25465</name>
</gene>
<feature type="transmembrane region" description="Helical" evidence="1">
    <location>
        <begin position="94"/>
        <end position="114"/>
    </location>
</feature>
<comment type="caution">
    <text evidence="2">The sequence shown here is derived from an EMBL/GenBank/DDBJ whole genome shotgun (WGS) entry which is preliminary data.</text>
</comment>
<dbReference type="EMBL" id="JAKLTR010000024">
    <property type="protein sequence ID" value="MCG2617675.1"/>
    <property type="molecule type" value="Genomic_DNA"/>
</dbReference>
<accession>A0ABS9KZC2</accession>
<keyword evidence="3" id="KW-1185">Reference proteome</keyword>
<evidence type="ECO:0000313" key="2">
    <source>
        <dbReference type="EMBL" id="MCG2617675.1"/>
    </source>
</evidence>
<protein>
    <recommendedName>
        <fullName evidence="4">Anti-sigma factor</fullName>
    </recommendedName>
</protein>
<keyword evidence="1" id="KW-1133">Transmembrane helix</keyword>
<dbReference type="RefSeq" id="WP_237876484.1">
    <property type="nucleotide sequence ID" value="NZ_JAKLTR010000024.1"/>
</dbReference>
<dbReference type="Proteomes" id="UP001165367">
    <property type="component" value="Unassembled WGS sequence"/>
</dbReference>
<evidence type="ECO:0000256" key="1">
    <source>
        <dbReference type="SAM" id="Phobius"/>
    </source>
</evidence>
<proteinExistence type="predicted"/>
<sequence>MQENLKDILSNLSTEIDQETLMLYLQDKLSAEKKHEVEKILAENEFAADALDGLQEFSDKRQVSHMVEMLNRDLKKKTERKKQRRDKLKLPDQSWIVISVVIIILLIIISYIVVSKAAK</sequence>
<evidence type="ECO:0008006" key="4">
    <source>
        <dbReference type="Google" id="ProtNLM"/>
    </source>
</evidence>
<evidence type="ECO:0000313" key="3">
    <source>
        <dbReference type="Proteomes" id="UP001165367"/>
    </source>
</evidence>
<name>A0ABS9KZC2_9BACT</name>
<keyword evidence="1" id="KW-0812">Transmembrane</keyword>